<sequence>MTQTSLKPLDNITVVSTAINLPGPLAAARLRDLGATVIKLENPAGDPLRQFVPDYYAELTAGMQIVQADLKTDAGRGQLLEIAATAQVLITSIRPAAVAKLGLDQVVRQFNLVHVEIVGFDGDRENEPGHDLTYQARHGSLVPPAMPQILGGDLLGGERGATAALAGLNLLRNHPEITEGTVQRVVLDQAAEWAAAPARYGMTTPGAPLGGGNPFYRMYDTADGVLAVASLEPHFAQRTAELLGSTAEELATQFASRTNAEWVAFAREHDLPFEPVVSTDH</sequence>
<dbReference type="InterPro" id="IPR050509">
    <property type="entry name" value="CoA-transferase_III"/>
</dbReference>
<dbReference type="SUPFAM" id="SSF89796">
    <property type="entry name" value="CoA-transferase family III (CaiB/BaiF)"/>
    <property type="match status" value="1"/>
</dbReference>
<proteinExistence type="predicted"/>
<keyword evidence="2" id="KW-1185">Reference proteome</keyword>
<dbReference type="PANTHER" id="PTHR48228:SF5">
    <property type="entry name" value="ALPHA-METHYLACYL-COA RACEMASE"/>
    <property type="match status" value="1"/>
</dbReference>
<dbReference type="Pfam" id="PF02515">
    <property type="entry name" value="CoA_transf_3"/>
    <property type="match status" value="1"/>
</dbReference>
<name>A0AAJ6AMY2_9MICC</name>
<dbReference type="AlphaFoldDB" id="A0AAJ6AMY2"/>
<keyword evidence="1" id="KW-0808">Transferase</keyword>
<gene>
    <name evidence="1" type="ORF">QDX21_10595</name>
</gene>
<dbReference type="InterPro" id="IPR023606">
    <property type="entry name" value="CoA-Trfase_III_dom_1_sf"/>
</dbReference>
<dbReference type="Gene3D" id="3.30.1540.10">
    <property type="entry name" value="formyl-coa transferase, domain 3"/>
    <property type="match status" value="1"/>
</dbReference>
<evidence type="ECO:0000313" key="2">
    <source>
        <dbReference type="Proteomes" id="UP001224674"/>
    </source>
</evidence>
<dbReference type="GO" id="GO:0016740">
    <property type="term" value="F:transferase activity"/>
    <property type="evidence" value="ECO:0007669"/>
    <property type="project" value="UniProtKB-KW"/>
</dbReference>
<protein>
    <submittedName>
        <fullName evidence="1">CoA transferase</fullName>
    </submittedName>
</protein>
<reference evidence="1 2" key="1">
    <citation type="submission" date="2023-03" db="EMBL/GenBank/DDBJ databases">
        <title>Complete genome sequences of several Auritidibacter ignavus strains isolated from ear infections.</title>
        <authorList>
            <person name="Baehr T."/>
            <person name="Baumhoegger A.M."/>
        </authorList>
    </citation>
    <scope>NUCLEOTIDE SEQUENCE [LARGE SCALE GENOMIC DNA]</scope>
    <source>
        <strain evidence="1 2">BABAE-6</strain>
    </source>
</reference>
<dbReference type="Gene3D" id="3.40.50.10540">
    <property type="entry name" value="Crotonobetainyl-coa:carnitine coa-transferase, domain 1"/>
    <property type="match status" value="1"/>
</dbReference>
<accession>A0AAJ6AMY2</accession>
<dbReference type="EMBL" id="CP122566">
    <property type="protein sequence ID" value="WGH92739.1"/>
    <property type="molecule type" value="Genomic_DNA"/>
</dbReference>
<organism evidence="1 2">
    <name type="scientific">Auritidibacter ignavus</name>
    <dbReference type="NCBI Taxonomy" id="678932"/>
    <lineage>
        <taxon>Bacteria</taxon>
        <taxon>Bacillati</taxon>
        <taxon>Actinomycetota</taxon>
        <taxon>Actinomycetes</taxon>
        <taxon>Micrococcales</taxon>
        <taxon>Micrococcaceae</taxon>
        <taxon>Auritidibacter</taxon>
    </lineage>
</organism>
<dbReference type="PANTHER" id="PTHR48228">
    <property type="entry name" value="SUCCINYL-COA--D-CITRAMALATE COA-TRANSFERASE"/>
    <property type="match status" value="1"/>
</dbReference>
<dbReference type="Proteomes" id="UP001224674">
    <property type="component" value="Chromosome"/>
</dbReference>
<evidence type="ECO:0000313" key="1">
    <source>
        <dbReference type="EMBL" id="WGH92739.1"/>
    </source>
</evidence>
<dbReference type="InterPro" id="IPR003673">
    <property type="entry name" value="CoA-Trfase_fam_III"/>
</dbReference>
<dbReference type="GeneID" id="83696272"/>
<dbReference type="InterPro" id="IPR044855">
    <property type="entry name" value="CoA-Trfase_III_dom3_sf"/>
</dbReference>
<dbReference type="RefSeq" id="WP_110098976.1">
    <property type="nucleotide sequence ID" value="NZ_CP122561.1"/>
</dbReference>